<proteinExistence type="predicted"/>
<sequence length="77" mass="8238">MALAHPKSLQKHQCQTRLIMSAVEIDPPACTALPNPPKNPITRKIDPPACTAMPNPIANPIARIRADPSGPNRTPAI</sequence>
<accession>A0ABR4CNT0</accession>
<feature type="region of interest" description="Disordered" evidence="1">
    <location>
        <begin position="29"/>
        <end position="48"/>
    </location>
</feature>
<keyword evidence="3" id="KW-1185">Reference proteome</keyword>
<organism evidence="2 3">
    <name type="scientific">Oculimacula yallundae</name>
    <dbReference type="NCBI Taxonomy" id="86028"/>
    <lineage>
        <taxon>Eukaryota</taxon>
        <taxon>Fungi</taxon>
        <taxon>Dikarya</taxon>
        <taxon>Ascomycota</taxon>
        <taxon>Pezizomycotina</taxon>
        <taxon>Leotiomycetes</taxon>
        <taxon>Helotiales</taxon>
        <taxon>Ploettnerulaceae</taxon>
        <taxon>Oculimacula</taxon>
    </lineage>
</organism>
<reference evidence="2 3" key="1">
    <citation type="journal article" date="2024" name="Commun. Biol.">
        <title>Comparative genomic analysis of thermophilic fungi reveals convergent evolutionary adaptations and gene losses.</title>
        <authorList>
            <person name="Steindorff A.S."/>
            <person name="Aguilar-Pontes M.V."/>
            <person name="Robinson A.J."/>
            <person name="Andreopoulos B."/>
            <person name="LaButti K."/>
            <person name="Kuo A."/>
            <person name="Mondo S."/>
            <person name="Riley R."/>
            <person name="Otillar R."/>
            <person name="Haridas S."/>
            <person name="Lipzen A."/>
            <person name="Grimwood J."/>
            <person name="Schmutz J."/>
            <person name="Clum A."/>
            <person name="Reid I.D."/>
            <person name="Moisan M.C."/>
            <person name="Butler G."/>
            <person name="Nguyen T.T.M."/>
            <person name="Dewar K."/>
            <person name="Conant G."/>
            <person name="Drula E."/>
            <person name="Henrissat B."/>
            <person name="Hansel C."/>
            <person name="Singer S."/>
            <person name="Hutchinson M.I."/>
            <person name="de Vries R.P."/>
            <person name="Natvig D.O."/>
            <person name="Powell A.J."/>
            <person name="Tsang A."/>
            <person name="Grigoriev I.V."/>
        </authorList>
    </citation>
    <scope>NUCLEOTIDE SEQUENCE [LARGE SCALE GENOMIC DNA]</scope>
    <source>
        <strain evidence="2 3">CBS 494.80</strain>
    </source>
</reference>
<comment type="caution">
    <text evidence="2">The sequence shown here is derived from an EMBL/GenBank/DDBJ whole genome shotgun (WGS) entry which is preliminary data.</text>
</comment>
<evidence type="ECO:0000256" key="1">
    <source>
        <dbReference type="SAM" id="MobiDB-lite"/>
    </source>
</evidence>
<name>A0ABR4CNT0_9HELO</name>
<dbReference type="Proteomes" id="UP001595075">
    <property type="component" value="Unassembled WGS sequence"/>
</dbReference>
<protein>
    <submittedName>
        <fullName evidence="2">Uncharacterized protein</fullName>
    </submittedName>
</protein>
<gene>
    <name evidence="2" type="ORF">VTL71DRAFT_12908</name>
</gene>
<evidence type="ECO:0000313" key="2">
    <source>
        <dbReference type="EMBL" id="KAL2071673.1"/>
    </source>
</evidence>
<evidence type="ECO:0000313" key="3">
    <source>
        <dbReference type="Proteomes" id="UP001595075"/>
    </source>
</evidence>
<dbReference type="EMBL" id="JAZHXI010000005">
    <property type="protein sequence ID" value="KAL2071673.1"/>
    <property type="molecule type" value="Genomic_DNA"/>
</dbReference>